<name>A0AA97I4L9_9MICO</name>
<protein>
    <recommendedName>
        <fullName evidence="3">D-inositol 3-phosphate glycosyltransferase</fullName>
    </recommendedName>
</protein>
<evidence type="ECO:0000313" key="1">
    <source>
        <dbReference type="EMBL" id="WOF21899.1"/>
    </source>
</evidence>
<accession>A0AA97I4L9</accession>
<keyword evidence="2" id="KW-1185">Reference proteome</keyword>
<proteinExistence type="predicted"/>
<dbReference type="EMBL" id="CP118157">
    <property type="protein sequence ID" value="WOF21899.1"/>
    <property type="molecule type" value="Genomic_DNA"/>
</dbReference>
<organism evidence="1 2">
    <name type="scientific">Microbacterium betulae</name>
    <dbReference type="NCBI Taxonomy" id="2981139"/>
    <lineage>
        <taxon>Bacteria</taxon>
        <taxon>Bacillati</taxon>
        <taxon>Actinomycetota</taxon>
        <taxon>Actinomycetes</taxon>
        <taxon>Micrococcales</taxon>
        <taxon>Microbacteriaceae</taxon>
        <taxon>Microbacterium</taxon>
    </lineage>
</organism>
<gene>
    <name evidence="1" type="ORF">N8K70_10935</name>
</gene>
<evidence type="ECO:0008006" key="3">
    <source>
        <dbReference type="Google" id="ProtNLM"/>
    </source>
</evidence>
<dbReference type="RefSeq" id="WP_317138377.1">
    <property type="nucleotide sequence ID" value="NZ_CP118157.1"/>
</dbReference>
<dbReference type="KEGG" id="mbet:N8K70_10935"/>
<sequence>MESASSGGRRERWLVATTEYAGLTGYTGGIGRHYAALLPALVRLGVAVDLVVFSDADPIPGARMDGVRLVSFRRTDGLGRLAVSRSRARHVREVGSGAGTGDIERG</sequence>
<dbReference type="AlphaFoldDB" id="A0AA97I4L9"/>
<reference evidence="1 2" key="1">
    <citation type="submission" date="2023-02" db="EMBL/GenBank/DDBJ databases">
        <title>Microbacterium betulae sp. nov., isolated from birch wood.</title>
        <authorList>
            <person name="Pasciak M."/>
            <person name="Pawlik K.J."/>
            <person name="Martynowski D."/>
            <person name="Laczmanski L."/>
            <person name="Ciekot J."/>
            <person name="Szponar B."/>
            <person name="Wojcik-Fatla A."/>
            <person name="Mackiewicz B."/>
            <person name="Farian E."/>
            <person name="Cholewa G."/>
            <person name="Cholewa A."/>
            <person name="Dutkiewicz J."/>
        </authorList>
    </citation>
    <scope>NUCLEOTIDE SEQUENCE [LARGE SCALE GENOMIC DNA]</scope>
    <source>
        <strain evidence="1 2">AB</strain>
    </source>
</reference>
<dbReference type="Proteomes" id="UP001305498">
    <property type="component" value="Chromosome"/>
</dbReference>
<evidence type="ECO:0000313" key="2">
    <source>
        <dbReference type="Proteomes" id="UP001305498"/>
    </source>
</evidence>